<protein>
    <recommendedName>
        <fullName evidence="11">LamG-like jellyroll fold domain-containing protein</fullName>
    </recommendedName>
</protein>
<evidence type="ECO:0000256" key="5">
    <source>
        <dbReference type="ARBA" id="ARBA00023157"/>
    </source>
</evidence>
<dbReference type="EMBL" id="BJLQ01000011">
    <property type="protein sequence ID" value="GEA84206.1"/>
    <property type="molecule type" value="Genomic_DNA"/>
</dbReference>
<dbReference type="InterPro" id="IPR023296">
    <property type="entry name" value="Glyco_hydro_beta-prop_sf"/>
</dbReference>
<evidence type="ECO:0000256" key="8">
    <source>
        <dbReference type="PIRSR" id="PIRSR606710-1"/>
    </source>
</evidence>
<evidence type="ECO:0000313" key="13">
    <source>
        <dbReference type="Proteomes" id="UP000320461"/>
    </source>
</evidence>
<organism evidence="12 13">
    <name type="scientific">Cellulomonas gelida</name>
    <dbReference type="NCBI Taxonomy" id="1712"/>
    <lineage>
        <taxon>Bacteria</taxon>
        <taxon>Bacillati</taxon>
        <taxon>Actinomycetota</taxon>
        <taxon>Actinomycetes</taxon>
        <taxon>Micrococcales</taxon>
        <taxon>Cellulomonadaceae</taxon>
        <taxon>Cellulomonas</taxon>
    </lineage>
</organism>
<evidence type="ECO:0000256" key="3">
    <source>
        <dbReference type="ARBA" id="ARBA00022729"/>
    </source>
</evidence>
<dbReference type="CDD" id="cd18828">
    <property type="entry name" value="GH43_BT3675-like"/>
    <property type="match status" value="1"/>
</dbReference>
<dbReference type="SMART" id="SM00560">
    <property type="entry name" value="LamGL"/>
    <property type="match status" value="2"/>
</dbReference>
<dbReference type="InterPro" id="IPR032109">
    <property type="entry name" value="Big_3_5"/>
</dbReference>
<dbReference type="RefSeq" id="WP_141369930.1">
    <property type="nucleotide sequence ID" value="NZ_BJLQ01000011.1"/>
</dbReference>
<gene>
    <name evidence="12" type="ORF">CGE01nite_14570</name>
</gene>
<evidence type="ECO:0000256" key="7">
    <source>
        <dbReference type="ARBA" id="ARBA00023295"/>
    </source>
</evidence>
<dbReference type="InterPro" id="IPR006558">
    <property type="entry name" value="LamG-like"/>
</dbReference>
<dbReference type="Pfam" id="PF04616">
    <property type="entry name" value="Glyco_hydro_43"/>
    <property type="match status" value="1"/>
</dbReference>
<keyword evidence="5" id="KW-1015">Disulfide bond</keyword>
<comment type="caution">
    <text evidence="12">The sequence shown here is derived from an EMBL/GenBank/DDBJ whole genome shotgun (WGS) entry which is preliminary data.</text>
</comment>
<dbReference type="SUPFAM" id="SSF49899">
    <property type="entry name" value="Concanavalin A-like lectins/glucanases"/>
    <property type="match status" value="2"/>
</dbReference>
<dbReference type="InterPro" id="IPR052176">
    <property type="entry name" value="Glycosyl_Hydrlase_43_Enz"/>
</dbReference>
<keyword evidence="13" id="KW-1185">Reference proteome</keyword>
<keyword evidence="3 10" id="KW-0732">Signal</keyword>
<keyword evidence="7" id="KW-0326">Glycosidase</keyword>
<dbReference type="Gene3D" id="2.60.40.2700">
    <property type="match status" value="1"/>
</dbReference>
<keyword evidence="2" id="KW-0858">Xylan degradation</keyword>
<feature type="signal peptide" evidence="10">
    <location>
        <begin position="1"/>
        <end position="28"/>
    </location>
</feature>
<keyword evidence="4" id="KW-0378">Hydrolase</keyword>
<feature type="domain" description="LamG-like jellyroll fold" evidence="11">
    <location>
        <begin position="400"/>
        <end position="541"/>
    </location>
</feature>
<feature type="active site" description="Proton acceptor" evidence="8">
    <location>
        <position position="654"/>
    </location>
</feature>
<proteinExistence type="inferred from homology"/>
<dbReference type="GO" id="GO:0004553">
    <property type="term" value="F:hydrolase activity, hydrolyzing O-glycosyl compounds"/>
    <property type="evidence" value="ECO:0007669"/>
    <property type="project" value="InterPro"/>
</dbReference>
<comment type="similarity">
    <text evidence="1">Belongs to the glycosyl hydrolase 43 family.</text>
</comment>
<evidence type="ECO:0000256" key="6">
    <source>
        <dbReference type="ARBA" id="ARBA00023277"/>
    </source>
</evidence>
<dbReference type="InterPro" id="IPR046780">
    <property type="entry name" value="aBig_2"/>
</dbReference>
<dbReference type="InterPro" id="IPR013320">
    <property type="entry name" value="ConA-like_dom_sf"/>
</dbReference>
<dbReference type="Gene3D" id="2.60.120.200">
    <property type="match status" value="2"/>
</dbReference>
<evidence type="ECO:0000256" key="10">
    <source>
        <dbReference type="SAM" id="SignalP"/>
    </source>
</evidence>
<dbReference type="InterPro" id="IPR006710">
    <property type="entry name" value="Glyco_hydro_43"/>
</dbReference>
<accession>A0A4Y3KKP0</accession>
<evidence type="ECO:0000259" key="11">
    <source>
        <dbReference type="SMART" id="SM00560"/>
    </source>
</evidence>
<evidence type="ECO:0000256" key="1">
    <source>
        <dbReference type="ARBA" id="ARBA00009865"/>
    </source>
</evidence>
<dbReference type="OrthoDB" id="9801455at2"/>
<feature type="site" description="Important for catalytic activity, responsible for pKa modulation of the active site Glu and correct orientation of both the proton donor and substrate" evidence="9">
    <location>
        <position position="775"/>
    </location>
</feature>
<feature type="active site" description="Proton donor" evidence="8">
    <location>
        <position position="823"/>
    </location>
</feature>
<sequence length="1306" mass="134550">MRSTLTRTTSAAALAGLVIAGLAMPATAAEPAGPPTDALVAHYDFADLGSSTVPDVSGNGRDATVVGRVAAGERGLLLGPDAYVTLPSLLAGTSSASVSVEVRADAAAFLANNFVWTFGGVGVSASGGGTGYWFGAVHTGQARTKITSTNWQNERDARATSAFAANTWYSMTSVLDADSQTLTLYVDGVQAAQATNVTVTPGQFGSHAVNYLGRSAYADDARFSGEVADLRVYSDALTAAEADAIADEQAAEALAAQRAQVEKALRVVAGEGRATRSLALPPGVTLTSSDPAVIGANGVVVRPVAGQPDALVTLQVSYATRGLTDAATYAVTVPAQRADRLVAHYAFDETSGTVAADGSGNDADATVVGNAAWIGGHGLRLDGSSYVSLPNNLLVGARSATVSIETSADPVSLGRNNFLWNIGGTGTQGYWFATTGNGHARTKITATTYTAEQSAEDPAVLPARTWTNLTATIDGSVSPATITLYVDGEQVASTTNASVVTPAELATQTLNTIGRSAYGADSMYVGGVSQARIYATALTPEQVADLYRSNSATVAGAFAADVAAVAGTQVTASLPGAPGVTWTADVAGIVAPDGTVTRPQSEQDELIDVTATATLVDRTGVTRTLPPVAFQVPTRLPNDGPALVDATGGHFYADPNIAVFGDTYYIYATTDGKPGWGGNTFYAWSSKDLVTWTRAAEPFLTLDGANGNVPWATGNAWAPTIIERDGKYYFYFSGHHPGDNAKNIGVAIADSPQGPFTAEPDSMLKGSTGNGQEIDPAAFQDPQTGKYYLMWGNGTPYYAELDDSMTSLKTSAISIGGLTNFREGLFMNYRQGTYHLTYSIDDTGSENYRVGYATATSMAGPYTYRGEILVKDPALDVYATGHSSILNVPGTDDWYIAYHRFAQSVPAGQRTGYYRETKLDRITIGANGLFQTIRPTLRHVTPQTVMVPALTGAARVGATLTAAPTGAEWTATGFRWFVDGDPVAGATGSTFVVRAADLGLTVTAEVTATDAAGHVSVRTTPASAAVVAPRTDATLASITVDGVALPGFSPAVRQYAVQTTSGSAVVRAVAHDADATVVVAPKASDGTYVITVTAQDGTTTATYRVVVTKKPVASTTAVSLSSSVTYGATHAVKVKVTAGTTKVTGTATVTVRKGSTVVSTKKVTLASGAATVTLPRLAVGSYSVAVAYSGSASVKASSATRTTKVVKVSSSITTTLSRTSLKAGTGIATLKVTVRTTTGVVPTGKAKIQLVQSGKVRRTIYAPLSGGKASVSLKALTKGTYTVKVTYPGTTNIASSAATNRTLRVV</sequence>
<evidence type="ECO:0000256" key="4">
    <source>
        <dbReference type="ARBA" id="ARBA00022801"/>
    </source>
</evidence>
<dbReference type="SUPFAM" id="SSF75005">
    <property type="entry name" value="Arabinanase/levansucrase/invertase"/>
    <property type="match status" value="1"/>
</dbReference>
<feature type="domain" description="LamG-like jellyroll fold" evidence="11">
    <location>
        <begin position="96"/>
        <end position="240"/>
    </location>
</feature>
<evidence type="ECO:0000256" key="2">
    <source>
        <dbReference type="ARBA" id="ARBA00022651"/>
    </source>
</evidence>
<dbReference type="Pfam" id="PF16640">
    <property type="entry name" value="Big_3_5"/>
    <property type="match status" value="1"/>
</dbReference>
<dbReference type="Pfam" id="PF20578">
    <property type="entry name" value="aBig_2"/>
    <property type="match status" value="1"/>
</dbReference>
<dbReference type="Pfam" id="PF13385">
    <property type="entry name" value="Laminin_G_3"/>
    <property type="match status" value="2"/>
</dbReference>
<dbReference type="Gene3D" id="2.60.40.10">
    <property type="entry name" value="Immunoglobulins"/>
    <property type="match status" value="1"/>
</dbReference>
<name>A0A4Y3KKP0_9CELL</name>
<keyword evidence="6" id="KW-0119">Carbohydrate metabolism</keyword>
<dbReference type="PANTHER" id="PTHR43772:SF2">
    <property type="entry name" value="PUTATIVE (AFU_ORTHOLOGUE AFUA_2G04480)-RELATED"/>
    <property type="match status" value="1"/>
</dbReference>
<dbReference type="InterPro" id="IPR013783">
    <property type="entry name" value="Ig-like_fold"/>
</dbReference>
<dbReference type="GO" id="GO:0045493">
    <property type="term" value="P:xylan catabolic process"/>
    <property type="evidence" value="ECO:0007669"/>
    <property type="project" value="UniProtKB-KW"/>
</dbReference>
<keyword evidence="2" id="KW-0624">Polysaccharide degradation</keyword>
<dbReference type="PANTHER" id="PTHR43772">
    <property type="entry name" value="ENDO-1,4-BETA-XYLANASE"/>
    <property type="match status" value="1"/>
</dbReference>
<evidence type="ECO:0000313" key="12">
    <source>
        <dbReference type="EMBL" id="GEA84206.1"/>
    </source>
</evidence>
<dbReference type="Proteomes" id="UP000320461">
    <property type="component" value="Unassembled WGS sequence"/>
</dbReference>
<dbReference type="Gene3D" id="2.115.10.20">
    <property type="entry name" value="Glycosyl hydrolase domain, family 43"/>
    <property type="match status" value="1"/>
</dbReference>
<evidence type="ECO:0000256" key="9">
    <source>
        <dbReference type="PIRSR" id="PIRSR606710-2"/>
    </source>
</evidence>
<reference evidence="12 13" key="1">
    <citation type="submission" date="2019-06" db="EMBL/GenBank/DDBJ databases">
        <title>Whole genome shotgun sequence of Cellulomonas gelida NBRC 3748.</title>
        <authorList>
            <person name="Hosoyama A."/>
            <person name="Uohara A."/>
            <person name="Ohji S."/>
            <person name="Ichikawa N."/>
        </authorList>
    </citation>
    <scope>NUCLEOTIDE SEQUENCE [LARGE SCALE GENOMIC DNA]</scope>
    <source>
        <strain evidence="12 13">NBRC 3748</strain>
    </source>
</reference>
<feature type="chain" id="PRO_5021455325" description="LamG-like jellyroll fold domain-containing protein" evidence="10">
    <location>
        <begin position="29"/>
        <end position="1306"/>
    </location>
</feature>